<dbReference type="AlphaFoldDB" id="A0A9D2UBF5"/>
<feature type="region of interest" description="Disordered" evidence="1">
    <location>
        <begin position="76"/>
        <end position="110"/>
    </location>
</feature>
<evidence type="ECO:0000313" key="3">
    <source>
        <dbReference type="EMBL" id="HJD49275.1"/>
    </source>
</evidence>
<evidence type="ECO:0000313" key="4">
    <source>
        <dbReference type="Proteomes" id="UP000823907"/>
    </source>
</evidence>
<reference evidence="3" key="2">
    <citation type="submission" date="2021-04" db="EMBL/GenBank/DDBJ databases">
        <authorList>
            <person name="Gilroy R."/>
        </authorList>
    </citation>
    <scope>NUCLEOTIDE SEQUENCE</scope>
    <source>
        <strain evidence="3">5925</strain>
    </source>
</reference>
<feature type="compositionally biased region" description="Gly residues" evidence="1">
    <location>
        <begin position="87"/>
        <end position="105"/>
    </location>
</feature>
<proteinExistence type="predicted"/>
<keyword evidence="2" id="KW-0812">Transmembrane</keyword>
<dbReference type="InterPro" id="IPR013783">
    <property type="entry name" value="Ig-like_fold"/>
</dbReference>
<gene>
    <name evidence="3" type="ORF">H9907_04080</name>
</gene>
<comment type="caution">
    <text evidence="3">The sequence shown here is derived from an EMBL/GenBank/DDBJ whole genome shotgun (WGS) entry which is preliminary data.</text>
</comment>
<dbReference type="GO" id="GO:0005975">
    <property type="term" value="P:carbohydrate metabolic process"/>
    <property type="evidence" value="ECO:0007669"/>
    <property type="project" value="UniProtKB-ARBA"/>
</dbReference>
<keyword evidence="2" id="KW-1133">Transmembrane helix</keyword>
<name>A0A9D2UBF5_9CORY</name>
<reference evidence="3" key="1">
    <citation type="journal article" date="2021" name="PeerJ">
        <title>Extensive microbial diversity within the chicken gut microbiome revealed by metagenomics and culture.</title>
        <authorList>
            <person name="Gilroy R."/>
            <person name="Ravi A."/>
            <person name="Getino M."/>
            <person name="Pursley I."/>
            <person name="Horton D.L."/>
            <person name="Alikhan N.F."/>
            <person name="Baker D."/>
            <person name="Gharbi K."/>
            <person name="Hall N."/>
            <person name="Watson M."/>
            <person name="Adriaenssens E.M."/>
            <person name="Foster-Nyarko E."/>
            <person name="Jarju S."/>
            <person name="Secka A."/>
            <person name="Antonio M."/>
            <person name="Oren A."/>
            <person name="Chaudhuri R.R."/>
            <person name="La Ragione R."/>
            <person name="Hildebrand F."/>
            <person name="Pallen M.J."/>
        </authorList>
    </citation>
    <scope>NUCLEOTIDE SEQUENCE</scope>
    <source>
        <strain evidence="3">5925</strain>
    </source>
</reference>
<evidence type="ECO:0000256" key="1">
    <source>
        <dbReference type="SAM" id="MobiDB-lite"/>
    </source>
</evidence>
<protein>
    <submittedName>
        <fullName evidence="3">Ig-like domain-containing protein</fullName>
    </submittedName>
</protein>
<dbReference type="Gene3D" id="2.60.40.10">
    <property type="entry name" value="Immunoglobulins"/>
    <property type="match status" value="1"/>
</dbReference>
<evidence type="ECO:0000256" key="2">
    <source>
        <dbReference type="SAM" id="Phobius"/>
    </source>
</evidence>
<dbReference type="EMBL" id="DWUR01000066">
    <property type="protein sequence ID" value="HJD49275.1"/>
    <property type="molecule type" value="Genomic_DNA"/>
</dbReference>
<organism evidence="3 4">
    <name type="scientific">Candidatus Corynebacterium intestinavium</name>
    <dbReference type="NCBI Taxonomy" id="2838531"/>
    <lineage>
        <taxon>Bacteria</taxon>
        <taxon>Bacillati</taxon>
        <taxon>Actinomycetota</taxon>
        <taxon>Actinomycetes</taxon>
        <taxon>Mycobacteriales</taxon>
        <taxon>Corynebacteriaceae</taxon>
        <taxon>Corynebacterium</taxon>
    </lineage>
</organism>
<sequence length="144" mass="14930">MTEGATVSFFDGEKFLGTAPVDPATGEVRFEYRFPTRGEHQVRAVFGGQELVNDEGVVTAVLKPSTSEALTVEVKAHEIEVEDTPGAGDGNGGDNGGNQNQGGSVGSDMGSAEDSILRKLLIAMGAIGVISAVIAAVMNVLHQR</sequence>
<keyword evidence="2" id="KW-0472">Membrane</keyword>
<dbReference type="Proteomes" id="UP000823907">
    <property type="component" value="Unassembled WGS sequence"/>
</dbReference>
<accession>A0A9D2UBF5</accession>
<feature type="transmembrane region" description="Helical" evidence="2">
    <location>
        <begin position="120"/>
        <end position="141"/>
    </location>
</feature>